<feature type="binding site" evidence="2">
    <location>
        <position position="66"/>
    </location>
    <ligand>
        <name>Fe cation</name>
        <dbReference type="ChEBI" id="CHEBI:24875"/>
    </ligand>
</feature>
<protein>
    <submittedName>
        <fullName evidence="4">NADH:ubiquinone oxidoreductase</fullName>
    </submittedName>
</protein>
<dbReference type="PROSITE" id="PS00507">
    <property type="entry name" value="NI_HGENASE_L_1"/>
    <property type="match status" value="1"/>
</dbReference>
<feature type="binding site" evidence="2">
    <location>
        <position position="322"/>
    </location>
    <ligand>
        <name>Mg(2+)</name>
        <dbReference type="ChEBI" id="CHEBI:18420"/>
    </ligand>
</feature>
<dbReference type="GO" id="GO:0051287">
    <property type="term" value="F:NAD binding"/>
    <property type="evidence" value="ECO:0007669"/>
    <property type="project" value="InterPro"/>
</dbReference>
<feature type="binding site" evidence="2">
    <location>
        <position position="358"/>
    </location>
    <ligand>
        <name>Fe cation</name>
        <dbReference type="ChEBI" id="CHEBI:24875"/>
    </ligand>
</feature>
<accession>A0A1J4SBW7</accession>
<feature type="binding site" evidence="2">
    <location>
        <position position="66"/>
    </location>
    <ligand>
        <name>Ni(2+)</name>
        <dbReference type="ChEBI" id="CHEBI:49786"/>
    </ligand>
</feature>
<reference evidence="4 5" key="1">
    <citation type="journal article" date="2016" name="Environ. Microbiol.">
        <title>Genomic resolution of a cold subsurface aquifer community provides metabolic insights for novel microbes adapted to high CO concentrations.</title>
        <authorList>
            <person name="Probst A.J."/>
            <person name="Castelle C.J."/>
            <person name="Singh A."/>
            <person name="Brown C.T."/>
            <person name="Anantharaman K."/>
            <person name="Sharon I."/>
            <person name="Hug L.A."/>
            <person name="Burstein D."/>
            <person name="Emerson J.B."/>
            <person name="Thomas B.C."/>
            <person name="Banfield J.F."/>
        </authorList>
    </citation>
    <scope>NUCLEOTIDE SEQUENCE [LARGE SCALE GENOMIC DNA]</scope>
    <source>
        <strain evidence="4">CG1_02_38_46</strain>
    </source>
</reference>
<comment type="caution">
    <text evidence="4">The sequence shown here is derived from an EMBL/GenBank/DDBJ whole genome shotgun (WGS) entry which is preliminary data.</text>
</comment>
<dbReference type="Gene3D" id="1.10.645.10">
    <property type="entry name" value="Cytochrome-c3 Hydrogenase, chain B"/>
    <property type="match status" value="1"/>
</dbReference>
<feature type="binding site" evidence="2">
    <location>
        <position position="44"/>
    </location>
    <ligand>
        <name>Mg(2+)</name>
        <dbReference type="ChEBI" id="CHEBI:18420"/>
    </ligand>
</feature>
<dbReference type="InterPro" id="IPR052197">
    <property type="entry name" value="ComplexI_49kDa-like"/>
</dbReference>
<dbReference type="GO" id="GO:0016151">
    <property type="term" value="F:nickel cation binding"/>
    <property type="evidence" value="ECO:0007669"/>
    <property type="project" value="InterPro"/>
</dbReference>
<evidence type="ECO:0000313" key="4">
    <source>
        <dbReference type="EMBL" id="OIN96879.1"/>
    </source>
</evidence>
<proteinExistence type="predicted"/>
<evidence type="ECO:0000256" key="2">
    <source>
        <dbReference type="PIRSR" id="PIRSR601501-1"/>
    </source>
</evidence>
<keyword evidence="2" id="KW-0533">Nickel</keyword>
<dbReference type="GO" id="GO:0016651">
    <property type="term" value="F:oxidoreductase activity, acting on NAD(P)H"/>
    <property type="evidence" value="ECO:0007669"/>
    <property type="project" value="InterPro"/>
</dbReference>
<comment type="cofactor">
    <cofactor evidence="2">
        <name>Fe cation</name>
        <dbReference type="ChEBI" id="CHEBI:24875"/>
    </cofactor>
</comment>
<feature type="domain" description="NADH-quinone oxidoreductase subunit D" evidence="3">
    <location>
        <begin position="117"/>
        <end position="277"/>
    </location>
</feature>
<organism evidence="4 5">
    <name type="scientific">Candidatus Desantisbacteria bacterium CG1_02_38_46</name>
    <dbReference type="NCBI Taxonomy" id="1817893"/>
    <lineage>
        <taxon>Bacteria</taxon>
        <taxon>Candidatus Desantisiibacteriota</taxon>
    </lineage>
</organism>
<evidence type="ECO:0000259" key="3">
    <source>
        <dbReference type="Pfam" id="PF00346"/>
    </source>
</evidence>
<keyword evidence="4" id="KW-0830">Ubiquinone</keyword>
<dbReference type="SUPFAM" id="SSF56762">
    <property type="entry name" value="HydB/Nqo4-like"/>
    <property type="match status" value="1"/>
</dbReference>
<dbReference type="AlphaFoldDB" id="A0A1J4SBW7"/>
<evidence type="ECO:0000256" key="1">
    <source>
        <dbReference type="ARBA" id="ARBA00023002"/>
    </source>
</evidence>
<dbReference type="GO" id="GO:0008901">
    <property type="term" value="F:ferredoxin hydrogenase activity"/>
    <property type="evidence" value="ECO:0007669"/>
    <property type="project" value="InterPro"/>
</dbReference>
<dbReference type="InterPro" id="IPR001501">
    <property type="entry name" value="Ni-dep_hyd_lsu"/>
</dbReference>
<comment type="cofactor">
    <cofactor evidence="2">
        <name>Ni(2+)</name>
        <dbReference type="ChEBI" id="CHEBI:49786"/>
    </cofactor>
</comment>
<keyword evidence="2" id="KW-0479">Metal-binding</keyword>
<sequence length="408" mass="45868">MKTVIPIGPYHPLQEEPELFYLTLDGETVVDVDVRLGYNHRGIEKIAESKTWDQITFLIERICGICSTSHPIAYCNAVEDCAGIEIPERAKYIRSIIGELERIHSHLLWLGLAGHFLGYNTLFMWAWKWREPVLDLFEQTTGNRNHYAMIKIGGARRDIKNEDIPAIRKCVDSLVAPLEMITKAAIDDPVLHARLKGVGVLKKEDAIKYCVVGPTARASGVAIDVRKDEPHAAYDMVEWNVITQESGDVFAKAVVRLLEMFESIKIIQQCLDGLEKTKGAEFCVEVENIPPGDGIGRYEAPRGETYHYVRSDGTNCPVRHKIRAPTYVNLPSFKASCIGQTISDVAITLASIDPCYCCTERTAIIDSKNGKKEHLGEKELIRLSQEKTQKIRKKLGNQEGQSPFFLEK</sequence>
<dbReference type="InterPro" id="IPR018194">
    <property type="entry name" value="Ni-dep_hyd_lsu_Ni_BS"/>
</dbReference>
<feature type="domain" description="NADH-quinone oxidoreductase subunit D" evidence="3">
    <location>
        <begin position="286"/>
        <end position="361"/>
    </location>
</feature>
<dbReference type="Proteomes" id="UP000182278">
    <property type="component" value="Unassembled WGS sequence"/>
</dbReference>
<keyword evidence="2" id="KW-0408">Iron</keyword>
<dbReference type="STRING" id="1817893.AUJ66_05075"/>
<keyword evidence="2" id="KW-0460">Magnesium</keyword>
<dbReference type="PANTHER" id="PTHR43485">
    <property type="entry name" value="HYDROGENASE-4 COMPONENT G"/>
    <property type="match status" value="1"/>
</dbReference>
<dbReference type="EMBL" id="MNUO01000074">
    <property type="protein sequence ID" value="OIN96879.1"/>
    <property type="molecule type" value="Genomic_DNA"/>
</dbReference>
<evidence type="ECO:0000313" key="5">
    <source>
        <dbReference type="Proteomes" id="UP000182278"/>
    </source>
</evidence>
<name>A0A1J4SBW7_9BACT</name>
<dbReference type="Pfam" id="PF00346">
    <property type="entry name" value="Complex1_49kDa"/>
    <property type="match status" value="2"/>
</dbReference>
<feature type="binding site" evidence="2">
    <location>
        <position position="355"/>
    </location>
    <ligand>
        <name>Ni(2+)</name>
        <dbReference type="ChEBI" id="CHEBI:49786"/>
    </ligand>
</feature>
<dbReference type="Pfam" id="PF00374">
    <property type="entry name" value="NiFeSe_Hases"/>
    <property type="match status" value="1"/>
</dbReference>
<dbReference type="GO" id="GO:0048038">
    <property type="term" value="F:quinone binding"/>
    <property type="evidence" value="ECO:0007669"/>
    <property type="project" value="InterPro"/>
</dbReference>
<dbReference type="InterPro" id="IPR029014">
    <property type="entry name" value="NiFe-Hase_large"/>
</dbReference>
<dbReference type="InterPro" id="IPR001135">
    <property type="entry name" value="NADH_Q_OxRdtase_suD"/>
</dbReference>
<keyword evidence="1" id="KW-0560">Oxidoreductase</keyword>
<dbReference type="PANTHER" id="PTHR43485:SF1">
    <property type="entry name" value="FORMATE HYDROGENLYASE SUBUNIT 5-RELATED"/>
    <property type="match status" value="1"/>
</dbReference>
<feature type="binding site" evidence="2">
    <location>
        <position position="63"/>
    </location>
    <ligand>
        <name>Ni(2+)</name>
        <dbReference type="ChEBI" id="CHEBI:49786"/>
    </ligand>
</feature>
<gene>
    <name evidence="4" type="ORF">AUJ66_05075</name>
</gene>